<gene>
    <name evidence="1" type="ORF">PGT21_009700</name>
</gene>
<dbReference type="EMBL" id="VSWC01000040">
    <property type="protein sequence ID" value="KAA1105516.1"/>
    <property type="molecule type" value="Genomic_DNA"/>
</dbReference>
<evidence type="ECO:0000313" key="2">
    <source>
        <dbReference type="Proteomes" id="UP000324748"/>
    </source>
</evidence>
<organism evidence="1 2">
    <name type="scientific">Puccinia graminis f. sp. tritici</name>
    <dbReference type="NCBI Taxonomy" id="56615"/>
    <lineage>
        <taxon>Eukaryota</taxon>
        <taxon>Fungi</taxon>
        <taxon>Dikarya</taxon>
        <taxon>Basidiomycota</taxon>
        <taxon>Pucciniomycotina</taxon>
        <taxon>Pucciniomycetes</taxon>
        <taxon>Pucciniales</taxon>
        <taxon>Pucciniaceae</taxon>
        <taxon>Puccinia</taxon>
    </lineage>
</organism>
<dbReference type="Proteomes" id="UP000324748">
    <property type="component" value="Unassembled WGS sequence"/>
</dbReference>
<accession>A0A5B0PX83</accession>
<reference evidence="1 2" key="1">
    <citation type="submission" date="2019-05" db="EMBL/GenBank/DDBJ databases">
        <title>Emergence of the Ug99 lineage of the wheat stem rust pathogen through somatic hybridization.</title>
        <authorList>
            <person name="Li F."/>
            <person name="Upadhyaya N.M."/>
            <person name="Sperschneider J."/>
            <person name="Matny O."/>
            <person name="Nguyen-Phuc H."/>
            <person name="Mago R."/>
            <person name="Raley C."/>
            <person name="Miller M.E."/>
            <person name="Silverstein K.A.T."/>
            <person name="Henningsen E."/>
            <person name="Hirsch C.D."/>
            <person name="Visser B."/>
            <person name="Pretorius Z.A."/>
            <person name="Steffenson B.J."/>
            <person name="Schwessinger B."/>
            <person name="Dodds P.N."/>
            <person name="Figueroa M."/>
        </authorList>
    </citation>
    <scope>NUCLEOTIDE SEQUENCE [LARGE SCALE GENOMIC DNA]</scope>
    <source>
        <strain evidence="1">21-0</strain>
    </source>
</reference>
<name>A0A5B0PX83_PUCGR</name>
<evidence type="ECO:0000313" key="1">
    <source>
        <dbReference type="EMBL" id="KAA1105516.1"/>
    </source>
</evidence>
<proteinExistence type="predicted"/>
<protein>
    <submittedName>
        <fullName evidence="1">Uncharacterized protein</fullName>
    </submittedName>
</protein>
<comment type="caution">
    <text evidence="1">The sequence shown here is derived from an EMBL/GenBank/DDBJ whole genome shotgun (WGS) entry which is preliminary data.</text>
</comment>
<sequence>MELRLVAYRKWRPGLFLCLSFRYGLCVASSNVCTLPTFANLLMTITNAFIISPDAETRYVSDDPSRGYGLLQRCVFEPHAQISYLLMDLAGEYVALPISSIVHCLSPSPPTS</sequence>
<dbReference type="AlphaFoldDB" id="A0A5B0PX83"/>
<keyword evidence="2" id="KW-1185">Reference proteome</keyword>